<organism evidence="1 2">
    <name type="scientific">Favolaschia claudopus</name>
    <dbReference type="NCBI Taxonomy" id="2862362"/>
    <lineage>
        <taxon>Eukaryota</taxon>
        <taxon>Fungi</taxon>
        <taxon>Dikarya</taxon>
        <taxon>Basidiomycota</taxon>
        <taxon>Agaricomycotina</taxon>
        <taxon>Agaricomycetes</taxon>
        <taxon>Agaricomycetidae</taxon>
        <taxon>Agaricales</taxon>
        <taxon>Marasmiineae</taxon>
        <taxon>Mycenaceae</taxon>
        <taxon>Favolaschia</taxon>
    </lineage>
</organism>
<dbReference type="AlphaFoldDB" id="A0AAV9ZY97"/>
<evidence type="ECO:0000313" key="2">
    <source>
        <dbReference type="Proteomes" id="UP001362999"/>
    </source>
</evidence>
<sequence>MPDSTVEVDPFTDEKSIAVEVHVILPTPEPVSQFPLVQFLYDTLVAWLDKHHLRYCYTLPEHSTVISLIETVVRDMKVSDSQWVFGSAQDPPILRFLRPHERLELQLLGLVNRGCARGSDGAITARKNPVDRTLTISDLLSDKVHYAKPSLCIRNSRLIIRFVVAQDGISTLTDRDGEGPISRHTCLPEFMHSLFSIENDKARDISHWTPPQCKCRASEAGDGDSEMDDQELEDLFESDMENLPLTPTPAATASGVGNTLFNESSAERTTLAEANDSLVVYPKLRAGNVWQEPFVPQPCRFAGLFDLTADLTKSIFDTASSGSAPYELIVEGLTVAACAQNLISEIRRVIPSGDFSSVLSSNRTFQIIRPNGSAVSFGAGVEREVIYTAFRIFTDCEGAYFTPRYDGRCSIATTMSLASSAFVSSHRLEDLTVLGSLVGLLLIHGIAPEPLSPAFIQFAANGCDLGSLTREFVLEWCPELCGRLDRWLSLGPEDDITEFRDILATCFDMQDSALRGRSAVQHEVLGHKIVYHSLVGSQPPSQTEIKSTLFGLRLPCKNGLDLLKAISSFPGGSSTFLSHTWTSVILSYELLKPHLTVRGGTTTIMPGLAALMLCRLC</sequence>
<dbReference type="Proteomes" id="UP001362999">
    <property type="component" value="Unassembled WGS sequence"/>
</dbReference>
<keyword evidence="2" id="KW-1185">Reference proteome</keyword>
<gene>
    <name evidence="1" type="ORF">R3P38DRAFT_3628806</name>
</gene>
<protein>
    <submittedName>
        <fullName evidence="1">Uncharacterized protein</fullName>
    </submittedName>
</protein>
<evidence type="ECO:0000313" key="1">
    <source>
        <dbReference type="EMBL" id="KAK6996241.1"/>
    </source>
</evidence>
<comment type="caution">
    <text evidence="1">The sequence shown here is derived from an EMBL/GenBank/DDBJ whole genome shotgun (WGS) entry which is preliminary data.</text>
</comment>
<reference evidence="1 2" key="1">
    <citation type="journal article" date="2024" name="J Genomics">
        <title>Draft genome sequencing and assembly of Favolaschia claudopus CIRM-BRFM 2984 isolated from oak limbs.</title>
        <authorList>
            <person name="Navarro D."/>
            <person name="Drula E."/>
            <person name="Chaduli D."/>
            <person name="Cazenave R."/>
            <person name="Ahrendt S."/>
            <person name="Wang J."/>
            <person name="Lipzen A."/>
            <person name="Daum C."/>
            <person name="Barry K."/>
            <person name="Grigoriev I.V."/>
            <person name="Favel A."/>
            <person name="Rosso M.N."/>
            <person name="Martin F."/>
        </authorList>
    </citation>
    <scope>NUCLEOTIDE SEQUENCE [LARGE SCALE GENOMIC DNA]</scope>
    <source>
        <strain evidence="1 2">CIRM-BRFM 2984</strain>
    </source>
</reference>
<name>A0AAV9ZY97_9AGAR</name>
<accession>A0AAV9ZY97</accession>
<dbReference type="EMBL" id="JAWWNJ010000098">
    <property type="protein sequence ID" value="KAK6996241.1"/>
    <property type="molecule type" value="Genomic_DNA"/>
</dbReference>
<proteinExistence type="predicted"/>